<name>A0A0E9UWR7_ANGAN</name>
<reference evidence="1" key="1">
    <citation type="submission" date="2014-11" db="EMBL/GenBank/DDBJ databases">
        <authorList>
            <person name="Amaro Gonzalez C."/>
        </authorList>
    </citation>
    <scope>NUCLEOTIDE SEQUENCE</scope>
</reference>
<evidence type="ECO:0000313" key="1">
    <source>
        <dbReference type="EMBL" id="JAH70237.1"/>
    </source>
</evidence>
<dbReference type="AlphaFoldDB" id="A0A0E9UWR7"/>
<accession>A0A0E9UWR7</accession>
<organism evidence="1">
    <name type="scientific">Anguilla anguilla</name>
    <name type="common">European freshwater eel</name>
    <name type="synonym">Muraena anguilla</name>
    <dbReference type="NCBI Taxonomy" id="7936"/>
    <lineage>
        <taxon>Eukaryota</taxon>
        <taxon>Metazoa</taxon>
        <taxon>Chordata</taxon>
        <taxon>Craniata</taxon>
        <taxon>Vertebrata</taxon>
        <taxon>Euteleostomi</taxon>
        <taxon>Actinopterygii</taxon>
        <taxon>Neopterygii</taxon>
        <taxon>Teleostei</taxon>
        <taxon>Anguilliformes</taxon>
        <taxon>Anguillidae</taxon>
        <taxon>Anguilla</taxon>
    </lineage>
</organism>
<reference evidence="1" key="2">
    <citation type="journal article" date="2015" name="Fish Shellfish Immunol.">
        <title>Early steps in the European eel (Anguilla anguilla)-Vibrio vulnificus interaction in the gills: Role of the RtxA13 toxin.</title>
        <authorList>
            <person name="Callol A."/>
            <person name="Pajuelo D."/>
            <person name="Ebbesson L."/>
            <person name="Teles M."/>
            <person name="MacKenzie S."/>
            <person name="Amaro C."/>
        </authorList>
    </citation>
    <scope>NUCLEOTIDE SEQUENCE</scope>
</reference>
<protein>
    <submittedName>
        <fullName evidence="1">Uncharacterized protein</fullName>
    </submittedName>
</protein>
<sequence>MRRRGRPWPRGSPTSG</sequence>
<proteinExistence type="predicted"/>
<dbReference type="EMBL" id="GBXM01038340">
    <property type="protein sequence ID" value="JAH70237.1"/>
    <property type="molecule type" value="Transcribed_RNA"/>
</dbReference>